<reference evidence="1 2" key="1">
    <citation type="submission" date="2014-06" db="EMBL/GenBank/DDBJ databases">
        <authorList>
            <person name="Swart Estienne"/>
        </authorList>
    </citation>
    <scope>NUCLEOTIDE SEQUENCE [LARGE SCALE GENOMIC DNA]</scope>
    <source>
        <strain evidence="1 2">130c</strain>
    </source>
</reference>
<sequence length="280" mass="32955">MAPGNSIWIEHWNNFDYKMIQQSQVARILIIRQEIKYSIQYMARGYFTRMHSSRQKYSRFSCLIRPTVICQCCWKQFIDLRLSLKSQIFKGGEGQQIYPPSIERSVCQFSNKINPRTRLKLSLKTGQFSLALLIAKWLTKCKVSLLNRIILKEMRPGYLKMFLAKFLVNNITLDGQPFCLASRQNSIKREHQQSISWNTLYIKMKPSSIHNKNLRNLFENTCMLGLGQLHKHHHIYTNQTSEFYSIMEEDLILMLIKLLPNSSYLDQAQHPQGFQSQIHC</sequence>
<keyword evidence="2" id="KW-1185">Reference proteome</keyword>
<organism evidence="1 2">
    <name type="scientific">Stylonychia lemnae</name>
    <name type="common">Ciliate</name>
    <dbReference type="NCBI Taxonomy" id="5949"/>
    <lineage>
        <taxon>Eukaryota</taxon>
        <taxon>Sar</taxon>
        <taxon>Alveolata</taxon>
        <taxon>Ciliophora</taxon>
        <taxon>Intramacronucleata</taxon>
        <taxon>Spirotrichea</taxon>
        <taxon>Stichotrichia</taxon>
        <taxon>Sporadotrichida</taxon>
        <taxon>Oxytrichidae</taxon>
        <taxon>Stylonychinae</taxon>
        <taxon>Stylonychia</taxon>
    </lineage>
</organism>
<proteinExistence type="predicted"/>
<name>A0A078APA2_STYLE</name>
<dbReference type="AlphaFoldDB" id="A0A078APA2"/>
<dbReference type="EMBL" id="CCKQ01012158">
    <property type="protein sequence ID" value="CDW83766.1"/>
    <property type="molecule type" value="Genomic_DNA"/>
</dbReference>
<protein>
    <submittedName>
        <fullName evidence="1">Uncharacterized protein</fullName>
    </submittedName>
</protein>
<accession>A0A078APA2</accession>
<dbReference type="InParanoid" id="A0A078APA2"/>
<evidence type="ECO:0000313" key="2">
    <source>
        <dbReference type="Proteomes" id="UP000039865"/>
    </source>
</evidence>
<dbReference type="Proteomes" id="UP000039865">
    <property type="component" value="Unassembled WGS sequence"/>
</dbReference>
<gene>
    <name evidence="1" type="primary">Contig8176.g8719</name>
    <name evidence="1" type="ORF">STYLEM_12816</name>
</gene>
<evidence type="ECO:0000313" key="1">
    <source>
        <dbReference type="EMBL" id="CDW83766.1"/>
    </source>
</evidence>